<evidence type="ECO:0000313" key="3">
    <source>
        <dbReference type="Proteomes" id="UP001163046"/>
    </source>
</evidence>
<dbReference type="OrthoDB" id="6019524at2759"/>
<dbReference type="EMBL" id="MU827526">
    <property type="protein sequence ID" value="KAJ7348185.1"/>
    <property type="molecule type" value="Genomic_DNA"/>
</dbReference>
<evidence type="ECO:0000313" key="2">
    <source>
        <dbReference type="EMBL" id="KAJ7348185.1"/>
    </source>
</evidence>
<feature type="transmembrane region" description="Helical" evidence="1">
    <location>
        <begin position="35"/>
        <end position="58"/>
    </location>
</feature>
<reference evidence="2" key="1">
    <citation type="submission" date="2023-01" db="EMBL/GenBank/DDBJ databases">
        <title>Genome assembly of the deep-sea coral Lophelia pertusa.</title>
        <authorList>
            <person name="Herrera S."/>
            <person name="Cordes E."/>
        </authorList>
    </citation>
    <scope>NUCLEOTIDE SEQUENCE</scope>
    <source>
        <strain evidence="2">USNM1676648</strain>
        <tissue evidence="2">Polyp</tissue>
    </source>
</reference>
<keyword evidence="1" id="KW-0812">Transmembrane</keyword>
<gene>
    <name evidence="2" type="primary">TPCN2_6</name>
    <name evidence="2" type="ORF">OS493_039669</name>
</gene>
<dbReference type="AlphaFoldDB" id="A0A9W9YH40"/>
<keyword evidence="1" id="KW-1133">Transmembrane helix</keyword>
<dbReference type="Proteomes" id="UP001163046">
    <property type="component" value="Unassembled WGS sequence"/>
</dbReference>
<protein>
    <submittedName>
        <fullName evidence="2">Two pore calcium channel protein 2</fullName>
    </submittedName>
</protein>
<dbReference type="InterPro" id="IPR028798">
    <property type="entry name" value="TPC2"/>
</dbReference>
<dbReference type="GO" id="GO:0075509">
    <property type="term" value="P:endocytosis involved in viral entry into host cell"/>
    <property type="evidence" value="ECO:0007669"/>
    <property type="project" value="TreeGrafter"/>
</dbReference>
<accession>A0A9W9YH40</accession>
<evidence type="ECO:0000256" key="1">
    <source>
        <dbReference type="SAM" id="Phobius"/>
    </source>
</evidence>
<dbReference type="GO" id="GO:0015280">
    <property type="term" value="F:ligand-gated sodium channel activity"/>
    <property type="evidence" value="ECO:0007669"/>
    <property type="project" value="TreeGrafter"/>
</dbReference>
<keyword evidence="1" id="KW-0472">Membrane</keyword>
<dbReference type="GO" id="GO:0005765">
    <property type="term" value="C:lysosomal membrane"/>
    <property type="evidence" value="ECO:0007669"/>
    <property type="project" value="InterPro"/>
</dbReference>
<dbReference type="PANTHER" id="PTHR46768">
    <property type="entry name" value="TWO PORE CALCIUM CHANNEL PROTEIN 2"/>
    <property type="match status" value="1"/>
</dbReference>
<keyword evidence="3" id="KW-1185">Reference proteome</keyword>
<proteinExistence type="predicted"/>
<name>A0A9W9YH40_9CNID</name>
<dbReference type="GO" id="GO:0019722">
    <property type="term" value="P:calcium-mediated signaling"/>
    <property type="evidence" value="ECO:0007669"/>
    <property type="project" value="TreeGrafter"/>
</dbReference>
<dbReference type="GO" id="GO:0022832">
    <property type="term" value="F:voltage-gated channel activity"/>
    <property type="evidence" value="ECO:0007669"/>
    <property type="project" value="InterPro"/>
</dbReference>
<dbReference type="Gene3D" id="1.10.287.70">
    <property type="match status" value="1"/>
</dbReference>
<dbReference type="GO" id="GO:0097682">
    <property type="term" value="F:intracellularly phosphatidylinositol-3,5-bisphosphate-gated monatomic cation channel activity"/>
    <property type="evidence" value="ECO:0007669"/>
    <property type="project" value="TreeGrafter"/>
</dbReference>
<organism evidence="2 3">
    <name type="scientific">Desmophyllum pertusum</name>
    <dbReference type="NCBI Taxonomy" id="174260"/>
    <lineage>
        <taxon>Eukaryota</taxon>
        <taxon>Metazoa</taxon>
        <taxon>Cnidaria</taxon>
        <taxon>Anthozoa</taxon>
        <taxon>Hexacorallia</taxon>
        <taxon>Scleractinia</taxon>
        <taxon>Caryophylliina</taxon>
        <taxon>Caryophylliidae</taxon>
        <taxon>Desmophyllum</taxon>
    </lineage>
</organism>
<dbReference type="PANTHER" id="PTHR46768:SF1">
    <property type="entry name" value="TWO PORE CHANNEL PROTEIN 2"/>
    <property type="match status" value="1"/>
</dbReference>
<sequence>AALVVLWDLMVVNNWHVFLKEYALVVNKWAQLYFVAWYLISVILIINLFVALILEAFISQWETKQRRLRENSLSSLVTEATSHVGGRFHQLFSCNLVEPVEEDLLNELRGHRHYGFRIQTSSQILLPFAYNPPSPSPP</sequence>
<feature type="non-terminal residue" evidence="2">
    <location>
        <position position="1"/>
    </location>
</feature>
<comment type="caution">
    <text evidence="2">The sequence shown here is derived from an EMBL/GenBank/DDBJ whole genome shotgun (WGS) entry which is preliminary data.</text>
</comment>